<evidence type="ECO:0000256" key="1">
    <source>
        <dbReference type="SAM" id="MobiDB-lite"/>
    </source>
</evidence>
<proteinExistence type="predicted"/>
<dbReference type="RefSeq" id="WP_093317452.1">
    <property type="nucleotide sequence ID" value="NZ_FOHV01000003.1"/>
</dbReference>
<dbReference type="Proteomes" id="UP000242642">
    <property type="component" value="Unassembled WGS sequence"/>
</dbReference>
<organism evidence="3 4">
    <name type="scientific">Thorsellia anophelis DSM 18579</name>
    <dbReference type="NCBI Taxonomy" id="1123402"/>
    <lineage>
        <taxon>Bacteria</taxon>
        <taxon>Pseudomonadati</taxon>
        <taxon>Pseudomonadota</taxon>
        <taxon>Gammaproteobacteria</taxon>
        <taxon>Enterobacterales</taxon>
        <taxon>Thorselliaceae</taxon>
        <taxon>Thorsellia</taxon>
    </lineage>
</organism>
<protein>
    <submittedName>
        <fullName evidence="3">Uncharacterized protein</fullName>
    </submittedName>
</protein>
<sequence length="334" mass="35833">MKFKKSVLLLALAAIFTSSMVQAAIRESAETDPIQGRKPYIDQILITGKLYEGQIVSLKPDPKRIYQPLDKDLDIKESPTTAVDGIFLGDLSLSTVEWFLLEKDDTEILGSSVKLGDGIEIPIPAGAAGKKLAYRITPKSTTGIPKIGDTLSVPDVTQISGQDEDGDPKPPVIPPVDKGPDPGPDPENPDIIGPDPTTLGVQIFIADALGNATDKYILDEIGHLSSENKVGLSEVNTTYVVKIVSKGKSADGSEDRDFSDVYQHSVIWRLKDGDNPHIILDGTQTVGPDTTAIDTTGKLSFTTQLNNLVAQAKHSTNLSEQGMTLSVQFNDGTK</sequence>
<evidence type="ECO:0000313" key="3">
    <source>
        <dbReference type="EMBL" id="SES77037.1"/>
    </source>
</evidence>
<dbReference type="STRING" id="1123402.SAMN02583745_00441"/>
<keyword evidence="4" id="KW-1185">Reference proteome</keyword>
<feature type="chain" id="PRO_5017352793" evidence="2">
    <location>
        <begin position="24"/>
        <end position="334"/>
    </location>
</feature>
<evidence type="ECO:0000256" key="2">
    <source>
        <dbReference type="SAM" id="SignalP"/>
    </source>
</evidence>
<feature type="region of interest" description="Disordered" evidence="1">
    <location>
        <begin position="145"/>
        <end position="196"/>
    </location>
</feature>
<gene>
    <name evidence="3" type="ORF">SAMN02583745_00441</name>
</gene>
<name>A0A1H9Z654_9GAMM</name>
<dbReference type="EMBL" id="FOHV01000003">
    <property type="protein sequence ID" value="SES77037.1"/>
    <property type="molecule type" value="Genomic_DNA"/>
</dbReference>
<keyword evidence="2" id="KW-0732">Signal</keyword>
<reference evidence="4" key="1">
    <citation type="submission" date="2016-10" db="EMBL/GenBank/DDBJ databases">
        <authorList>
            <person name="Varghese N."/>
            <person name="Submissions S."/>
        </authorList>
    </citation>
    <scope>NUCLEOTIDE SEQUENCE [LARGE SCALE GENOMIC DNA]</scope>
    <source>
        <strain evidence="4">DSM 18579</strain>
    </source>
</reference>
<dbReference type="AlphaFoldDB" id="A0A1H9Z654"/>
<accession>A0A1H9Z654</accession>
<evidence type="ECO:0000313" key="4">
    <source>
        <dbReference type="Proteomes" id="UP000242642"/>
    </source>
</evidence>
<feature type="signal peptide" evidence="2">
    <location>
        <begin position="1"/>
        <end position="23"/>
    </location>
</feature>